<name>A0AA38L671_9AGAR</name>
<sequence>MPQRQKDAFILIVVCTGALGFSAFCSSRSCYCSSGIVSWKNDLGTCTSATFVATYSMNELMKDEGRQLLIPDR</sequence>
<comment type="caution">
    <text evidence="1">The sequence shown here is derived from an EMBL/GenBank/DDBJ whole genome shotgun (WGS) entry which is preliminary data.</text>
</comment>
<dbReference type="Proteomes" id="UP001163798">
    <property type="component" value="Unassembled WGS sequence"/>
</dbReference>
<proteinExistence type="predicted"/>
<dbReference type="AlphaFoldDB" id="A0AA38L671"/>
<protein>
    <submittedName>
        <fullName evidence="1">Uncharacterized protein</fullName>
    </submittedName>
</protein>
<dbReference type="EMBL" id="MU793269">
    <property type="protein sequence ID" value="KAJ3788797.1"/>
    <property type="molecule type" value="Genomic_DNA"/>
</dbReference>
<gene>
    <name evidence="1" type="ORF">GGU10DRAFT_345024</name>
</gene>
<reference evidence="1" key="1">
    <citation type="submission" date="2022-08" db="EMBL/GenBank/DDBJ databases">
        <authorList>
            <consortium name="DOE Joint Genome Institute"/>
            <person name="Min B."/>
            <person name="Riley R."/>
            <person name="Sierra-Patev S."/>
            <person name="Naranjo-Ortiz M."/>
            <person name="Looney B."/>
            <person name="Konkel Z."/>
            <person name="Slot J.C."/>
            <person name="Sakamoto Y."/>
            <person name="Steenwyk J.L."/>
            <person name="Rokas A."/>
            <person name="Carro J."/>
            <person name="Camarero S."/>
            <person name="Ferreira P."/>
            <person name="Molpeceres G."/>
            <person name="Ruiz-Duenas F.J."/>
            <person name="Serrano A."/>
            <person name="Henrissat B."/>
            <person name="Drula E."/>
            <person name="Hughes K.W."/>
            <person name="Mata J.L."/>
            <person name="Ishikawa N.K."/>
            <person name="Vargas-Isla R."/>
            <person name="Ushijima S."/>
            <person name="Smith C.A."/>
            <person name="Ahrendt S."/>
            <person name="Andreopoulos W."/>
            <person name="He G."/>
            <person name="Labutti K."/>
            <person name="Lipzen A."/>
            <person name="Ng V."/>
            <person name="Sandor L."/>
            <person name="Barry K."/>
            <person name="Martinez A.T."/>
            <person name="Xiao Y."/>
            <person name="Gibbons J.G."/>
            <person name="Terashima K."/>
            <person name="Hibbett D.S."/>
            <person name="Grigoriev I.V."/>
        </authorList>
    </citation>
    <scope>NUCLEOTIDE SEQUENCE</scope>
    <source>
        <strain evidence="1">TFB10291</strain>
    </source>
</reference>
<accession>A0AA38L671</accession>
<organism evidence="1 2">
    <name type="scientific">Lentinula aff. detonsa</name>
    <dbReference type="NCBI Taxonomy" id="2804958"/>
    <lineage>
        <taxon>Eukaryota</taxon>
        <taxon>Fungi</taxon>
        <taxon>Dikarya</taxon>
        <taxon>Basidiomycota</taxon>
        <taxon>Agaricomycotina</taxon>
        <taxon>Agaricomycetes</taxon>
        <taxon>Agaricomycetidae</taxon>
        <taxon>Agaricales</taxon>
        <taxon>Marasmiineae</taxon>
        <taxon>Omphalotaceae</taxon>
        <taxon>Lentinula</taxon>
    </lineage>
</organism>
<evidence type="ECO:0000313" key="2">
    <source>
        <dbReference type="Proteomes" id="UP001163798"/>
    </source>
</evidence>
<evidence type="ECO:0000313" key="1">
    <source>
        <dbReference type="EMBL" id="KAJ3788797.1"/>
    </source>
</evidence>
<keyword evidence="2" id="KW-1185">Reference proteome</keyword>